<proteinExistence type="predicted"/>
<evidence type="ECO:0000256" key="4">
    <source>
        <dbReference type="PIRSR" id="PIRSR005739-1"/>
    </source>
</evidence>
<dbReference type="Proteomes" id="UP000030651">
    <property type="component" value="Unassembled WGS sequence"/>
</dbReference>
<dbReference type="PANTHER" id="PTHR43712">
    <property type="entry name" value="PUTATIVE (AFU_ORTHOLOGUE AFUA_4G14580)-RELATED"/>
    <property type="match status" value="1"/>
</dbReference>
<dbReference type="EMBL" id="KI912116">
    <property type="protein sequence ID" value="ETS77264.1"/>
    <property type="molecule type" value="Genomic_DNA"/>
</dbReference>
<dbReference type="RefSeq" id="XP_007837910.1">
    <property type="nucleotide sequence ID" value="XM_007839719.1"/>
</dbReference>
<evidence type="ECO:0000313" key="7">
    <source>
        <dbReference type="Proteomes" id="UP000030651"/>
    </source>
</evidence>
<dbReference type="InterPro" id="IPR029063">
    <property type="entry name" value="SAM-dependent_MTases_sf"/>
</dbReference>
<evidence type="ECO:0000256" key="1">
    <source>
        <dbReference type="ARBA" id="ARBA00022603"/>
    </source>
</evidence>
<dbReference type="HOGENOM" id="CLU_005533_5_0_1"/>
<feature type="domain" description="O-methyltransferase C-terminal" evidence="5">
    <location>
        <begin position="168"/>
        <end position="367"/>
    </location>
</feature>
<name>W3WU02_PESFW</name>
<dbReference type="PIRSF" id="PIRSF005739">
    <property type="entry name" value="O-mtase"/>
    <property type="match status" value="1"/>
</dbReference>
<dbReference type="GeneID" id="19276151"/>
<dbReference type="PROSITE" id="PS51683">
    <property type="entry name" value="SAM_OMT_II"/>
    <property type="match status" value="1"/>
</dbReference>
<keyword evidence="3" id="KW-0949">S-adenosyl-L-methionine</keyword>
<keyword evidence="7" id="KW-1185">Reference proteome</keyword>
<evidence type="ECO:0000256" key="3">
    <source>
        <dbReference type="ARBA" id="ARBA00022691"/>
    </source>
</evidence>
<dbReference type="KEGG" id="pfy:PFICI_11138"/>
<gene>
    <name evidence="6" type="ORF">PFICI_11138</name>
</gene>
<evidence type="ECO:0000256" key="2">
    <source>
        <dbReference type="ARBA" id="ARBA00022679"/>
    </source>
</evidence>
<dbReference type="AlphaFoldDB" id="W3WU02"/>
<dbReference type="Gene3D" id="1.10.10.10">
    <property type="entry name" value="Winged helix-like DNA-binding domain superfamily/Winged helix DNA-binding domain"/>
    <property type="match status" value="1"/>
</dbReference>
<dbReference type="GO" id="GO:0032259">
    <property type="term" value="P:methylation"/>
    <property type="evidence" value="ECO:0007669"/>
    <property type="project" value="UniProtKB-KW"/>
</dbReference>
<feature type="active site" description="Proton acceptor" evidence="4">
    <location>
        <position position="300"/>
    </location>
</feature>
<dbReference type="Pfam" id="PF00891">
    <property type="entry name" value="Methyltransf_2"/>
    <property type="match status" value="1"/>
</dbReference>
<evidence type="ECO:0000313" key="6">
    <source>
        <dbReference type="EMBL" id="ETS77264.1"/>
    </source>
</evidence>
<dbReference type="InterPro" id="IPR001077">
    <property type="entry name" value="COMT_C"/>
</dbReference>
<sequence>MMSTDEAISRLESIGADSFKSEPERLQLANALLAALRRIQTPWDIACAHGWIEMTTVAAVRTLIDVGLFTKWAAHGSKPLTTNEFAKLTGADAVLLGRLLRHVAAQHFIIEVEENTYASTPYALSLGKDLALASIYGSFYHEVQLPLAVSMPLFLAETGFKNPTDLRDSNFQRVHGKGSNYFEFIASSPQRSLDFANAMDYHGRGNISQWTEVYDTDNIIKGADPDRPLVVDVGGSKGHDLEKFHQRHPNIPIGSLALQDLPKVLDGLTVDPTISIHPYDFFTPQPIKGARAYYLHRILHDWPNDKATEILRMTAEAMEPGYSKMLIHEDIVSAREPSVQTTMADITMMMSFSSAERTEQEWQTLIGDVEGLKVTKVWHKPHTIGGIIEVERV</sequence>
<evidence type="ECO:0000259" key="5">
    <source>
        <dbReference type="Pfam" id="PF00891"/>
    </source>
</evidence>
<dbReference type="InterPro" id="IPR036390">
    <property type="entry name" value="WH_DNA-bd_sf"/>
</dbReference>
<dbReference type="PANTHER" id="PTHR43712:SF17">
    <property type="entry name" value="O-METHYLTRANSFERASE"/>
    <property type="match status" value="1"/>
</dbReference>
<dbReference type="InterPro" id="IPR016461">
    <property type="entry name" value="COMT-like"/>
</dbReference>
<dbReference type="InParanoid" id="W3WU02"/>
<dbReference type="SUPFAM" id="SSF46785">
    <property type="entry name" value="Winged helix' DNA-binding domain"/>
    <property type="match status" value="1"/>
</dbReference>
<dbReference type="eggNOG" id="KOG3178">
    <property type="taxonomic scope" value="Eukaryota"/>
</dbReference>
<dbReference type="SUPFAM" id="SSF53335">
    <property type="entry name" value="S-adenosyl-L-methionine-dependent methyltransferases"/>
    <property type="match status" value="1"/>
</dbReference>
<accession>W3WU02</accession>
<reference evidence="7" key="1">
    <citation type="journal article" date="2015" name="BMC Genomics">
        <title>Genomic and transcriptomic analysis of the endophytic fungus Pestalotiopsis fici reveals its lifestyle and high potential for synthesis of natural products.</title>
        <authorList>
            <person name="Wang X."/>
            <person name="Zhang X."/>
            <person name="Liu L."/>
            <person name="Xiang M."/>
            <person name="Wang W."/>
            <person name="Sun X."/>
            <person name="Che Y."/>
            <person name="Guo L."/>
            <person name="Liu G."/>
            <person name="Guo L."/>
            <person name="Wang C."/>
            <person name="Yin W.B."/>
            <person name="Stadler M."/>
            <person name="Zhang X."/>
            <person name="Liu X."/>
        </authorList>
    </citation>
    <scope>NUCLEOTIDE SEQUENCE [LARGE SCALE GENOMIC DNA]</scope>
    <source>
        <strain evidence="7">W106-1 / CGMCC3.15140</strain>
    </source>
</reference>
<dbReference type="STRING" id="1229662.W3WU02"/>
<dbReference type="Gene3D" id="3.40.50.150">
    <property type="entry name" value="Vaccinia Virus protein VP39"/>
    <property type="match status" value="1"/>
</dbReference>
<keyword evidence="1" id="KW-0489">Methyltransferase</keyword>
<keyword evidence="2" id="KW-0808">Transferase</keyword>
<dbReference type="OrthoDB" id="3340390at2759"/>
<protein>
    <recommendedName>
        <fullName evidence="5">O-methyltransferase C-terminal domain-containing protein</fullName>
    </recommendedName>
</protein>
<dbReference type="OMA" id="NDCNWQF"/>
<dbReference type="GO" id="GO:0008171">
    <property type="term" value="F:O-methyltransferase activity"/>
    <property type="evidence" value="ECO:0007669"/>
    <property type="project" value="InterPro"/>
</dbReference>
<dbReference type="InterPro" id="IPR036388">
    <property type="entry name" value="WH-like_DNA-bd_sf"/>
</dbReference>
<organism evidence="6 7">
    <name type="scientific">Pestalotiopsis fici (strain W106-1 / CGMCC3.15140)</name>
    <dbReference type="NCBI Taxonomy" id="1229662"/>
    <lineage>
        <taxon>Eukaryota</taxon>
        <taxon>Fungi</taxon>
        <taxon>Dikarya</taxon>
        <taxon>Ascomycota</taxon>
        <taxon>Pezizomycotina</taxon>
        <taxon>Sordariomycetes</taxon>
        <taxon>Xylariomycetidae</taxon>
        <taxon>Amphisphaeriales</taxon>
        <taxon>Sporocadaceae</taxon>
        <taxon>Pestalotiopsis</taxon>
    </lineage>
</organism>